<evidence type="ECO:0000256" key="2">
    <source>
        <dbReference type="ARBA" id="ARBA00022771"/>
    </source>
</evidence>
<keyword evidence="1" id="KW-0479">Metal-binding</keyword>
<dbReference type="GO" id="GO:0008270">
    <property type="term" value="F:zinc ion binding"/>
    <property type="evidence" value="ECO:0007669"/>
    <property type="project" value="UniProtKB-KW"/>
</dbReference>
<dbReference type="Gene3D" id="6.10.140.2220">
    <property type="match status" value="1"/>
</dbReference>
<feature type="transmembrane region" description="Helical" evidence="6">
    <location>
        <begin position="145"/>
        <end position="164"/>
    </location>
</feature>
<evidence type="ECO:0000259" key="7">
    <source>
        <dbReference type="PROSITE" id="PS50865"/>
    </source>
</evidence>
<feature type="transmembrane region" description="Helical" evidence="6">
    <location>
        <begin position="12"/>
        <end position="35"/>
    </location>
</feature>
<organism evidence="8 9">
    <name type="scientific">Pseudopithomyces chartarum</name>
    <dbReference type="NCBI Taxonomy" id="1892770"/>
    <lineage>
        <taxon>Eukaryota</taxon>
        <taxon>Fungi</taxon>
        <taxon>Dikarya</taxon>
        <taxon>Ascomycota</taxon>
        <taxon>Pezizomycotina</taxon>
        <taxon>Dothideomycetes</taxon>
        <taxon>Pleosporomycetidae</taxon>
        <taxon>Pleosporales</taxon>
        <taxon>Massarineae</taxon>
        <taxon>Didymosphaeriaceae</taxon>
        <taxon>Pseudopithomyces</taxon>
    </lineage>
</organism>
<dbReference type="SUPFAM" id="SSF144232">
    <property type="entry name" value="HIT/MYND zinc finger-like"/>
    <property type="match status" value="1"/>
</dbReference>
<feature type="compositionally biased region" description="Polar residues" evidence="5">
    <location>
        <begin position="209"/>
        <end position="218"/>
    </location>
</feature>
<dbReference type="PROSITE" id="PS50865">
    <property type="entry name" value="ZF_MYND_2"/>
    <property type="match status" value="1"/>
</dbReference>
<evidence type="ECO:0000256" key="5">
    <source>
        <dbReference type="SAM" id="MobiDB-lite"/>
    </source>
</evidence>
<evidence type="ECO:0000313" key="8">
    <source>
        <dbReference type="EMBL" id="KAK3197768.1"/>
    </source>
</evidence>
<name>A0AAN6LRK8_9PLEO</name>
<keyword evidence="6" id="KW-0472">Membrane</keyword>
<feature type="transmembrane region" description="Helical" evidence="6">
    <location>
        <begin position="101"/>
        <end position="119"/>
    </location>
</feature>
<sequence length="666" mass="75732">MADRKPDRVKILWFESLVDAFFIGGSLIGILSMFLNFTSVLWAPQIWLYWVYWTLFMSNNAVFMDLEAVIGTPTPPCMTYEAKKEAVFADPSDVSGWYGPGAYLAWLFTVYVGSISSIWNSGNSKEDSNAVTSGEKDEDAIDGELLAALTYPAIAILDIIYRLIRFAMDHGHSVTDEDYFDTNVDLVATNDGSIATDNGSTIQDDKSTPMDNESTTTDGGLPIDAPLEHYYRVVQNPLCDVCDRPARWLCGKCKSIRYCSRKCQLIASRCHKGLCTQTFQTVHPVSPDIRRSGRNRYVALINSEGVNIRYIEFTPVTLPDGKRYIAPSQNMIWGAECLGTGLPIPEFRSSLYVGRSYASGDNNTEWKRPLGRRLVSMTRSLVDLKYQGTNFLCDHGFVNSETVHAFGPAVLYVTSVDGESPLDITAGDIHHFKEILRDNLLATSEVDYALEKYMEHERVKKVGYSFVEGLRINCKGDQLFNHRPRFEPVFIPSSSITEKSEDLRPPIAQKLTIPIMTHVIKRDRNYSCKDPFKSLNPRLWNNEIAIQLLQECDFSRNQWTSMLYNSLTRNGKFANLNSIIFVRNDKLPLSADLVEGIINYSLDAVRPRFEEIMNMEDSYARDRAGMSLLRDIDMEKFARYYEQWLEIPRHCRRHPDTYPSLRATPN</sequence>
<dbReference type="EMBL" id="WVTA01000018">
    <property type="protein sequence ID" value="KAK3197768.1"/>
    <property type="molecule type" value="Genomic_DNA"/>
</dbReference>
<evidence type="ECO:0000256" key="3">
    <source>
        <dbReference type="ARBA" id="ARBA00022833"/>
    </source>
</evidence>
<dbReference type="PROSITE" id="PS01360">
    <property type="entry name" value="ZF_MYND_1"/>
    <property type="match status" value="1"/>
</dbReference>
<dbReference type="AlphaFoldDB" id="A0AAN6LRK8"/>
<keyword evidence="2 4" id="KW-0863">Zinc-finger</keyword>
<proteinExistence type="predicted"/>
<evidence type="ECO:0000256" key="6">
    <source>
        <dbReference type="SAM" id="Phobius"/>
    </source>
</evidence>
<dbReference type="Proteomes" id="UP001280581">
    <property type="component" value="Unassembled WGS sequence"/>
</dbReference>
<evidence type="ECO:0000256" key="1">
    <source>
        <dbReference type="ARBA" id="ARBA00022723"/>
    </source>
</evidence>
<feature type="transmembrane region" description="Helical" evidence="6">
    <location>
        <begin position="47"/>
        <end position="66"/>
    </location>
</feature>
<keyword evidence="6" id="KW-0812">Transmembrane</keyword>
<feature type="region of interest" description="Disordered" evidence="5">
    <location>
        <begin position="197"/>
        <end position="219"/>
    </location>
</feature>
<evidence type="ECO:0000313" key="9">
    <source>
        <dbReference type="Proteomes" id="UP001280581"/>
    </source>
</evidence>
<protein>
    <recommendedName>
        <fullName evidence="7">MYND-type domain-containing protein</fullName>
    </recommendedName>
</protein>
<keyword evidence="3" id="KW-0862">Zinc</keyword>
<reference evidence="8 9" key="1">
    <citation type="submission" date="2021-02" db="EMBL/GenBank/DDBJ databases">
        <title>Genome assembly of Pseudopithomyces chartarum.</title>
        <authorList>
            <person name="Jauregui R."/>
            <person name="Singh J."/>
            <person name="Voisey C."/>
        </authorList>
    </citation>
    <scope>NUCLEOTIDE SEQUENCE [LARGE SCALE GENOMIC DNA]</scope>
    <source>
        <strain evidence="8 9">AGR01</strain>
    </source>
</reference>
<accession>A0AAN6LRK8</accession>
<feature type="domain" description="MYND-type" evidence="7">
    <location>
        <begin position="239"/>
        <end position="275"/>
    </location>
</feature>
<keyword evidence="9" id="KW-1185">Reference proteome</keyword>
<dbReference type="InterPro" id="IPR002893">
    <property type="entry name" value="Znf_MYND"/>
</dbReference>
<gene>
    <name evidence="8" type="ORF">GRF29_216g1257235</name>
</gene>
<evidence type="ECO:0000256" key="4">
    <source>
        <dbReference type="PROSITE-ProRule" id="PRU00134"/>
    </source>
</evidence>
<comment type="caution">
    <text evidence="8">The sequence shown here is derived from an EMBL/GenBank/DDBJ whole genome shotgun (WGS) entry which is preliminary data.</text>
</comment>
<keyword evidence="6" id="KW-1133">Transmembrane helix</keyword>